<organism evidence="3 4">
    <name type="scientific">Paraphaeosphaeria minitans</name>
    <dbReference type="NCBI Taxonomy" id="565426"/>
    <lineage>
        <taxon>Eukaryota</taxon>
        <taxon>Fungi</taxon>
        <taxon>Dikarya</taxon>
        <taxon>Ascomycota</taxon>
        <taxon>Pezizomycotina</taxon>
        <taxon>Dothideomycetes</taxon>
        <taxon>Pleosporomycetidae</taxon>
        <taxon>Pleosporales</taxon>
        <taxon>Massarineae</taxon>
        <taxon>Didymosphaeriaceae</taxon>
        <taxon>Paraphaeosphaeria</taxon>
    </lineage>
</organism>
<feature type="compositionally biased region" description="Pro residues" evidence="1">
    <location>
        <begin position="231"/>
        <end position="240"/>
    </location>
</feature>
<keyword evidence="4" id="KW-1185">Reference proteome</keyword>
<feature type="region of interest" description="Disordered" evidence="1">
    <location>
        <begin position="266"/>
        <end position="355"/>
    </location>
</feature>
<feature type="compositionally biased region" description="Low complexity" evidence="1">
    <location>
        <begin position="192"/>
        <end position="204"/>
    </location>
</feature>
<dbReference type="PANTHER" id="PTHR40623">
    <property type="entry name" value="INTEGRAL MEMBRANE PROTEIN"/>
    <property type="match status" value="1"/>
</dbReference>
<reference evidence="3" key="1">
    <citation type="journal article" date="2020" name="Mol. Plant Microbe Interact.">
        <title>Genome Sequence of the Biocontrol Agent Coniothyrium minitans strain Conio (IMI 134523).</title>
        <authorList>
            <person name="Patel D."/>
            <person name="Shittu T.A."/>
            <person name="Baroncelli R."/>
            <person name="Muthumeenakshi S."/>
            <person name="Osborne T.H."/>
            <person name="Janganan T.K."/>
            <person name="Sreenivasaprasad S."/>
        </authorList>
    </citation>
    <scope>NUCLEOTIDE SEQUENCE</scope>
    <source>
        <strain evidence="3">Conio</strain>
    </source>
</reference>
<proteinExistence type="predicted"/>
<feature type="compositionally biased region" description="Basic and acidic residues" evidence="1">
    <location>
        <begin position="382"/>
        <end position="391"/>
    </location>
</feature>
<dbReference type="PANTHER" id="PTHR40623:SF1">
    <property type="match status" value="1"/>
</dbReference>
<dbReference type="OrthoDB" id="5361354at2759"/>
<keyword evidence="2" id="KW-1133">Transmembrane helix</keyword>
<keyword evidence="2" id="KW-0812">Transmembrane</keyword>
<dbReference type="Proteomes" id="UP000756921">
    <property type="component" value="Unassembled WGS sequence"/>
</dbReference>
<feature type="compositionally biased region" description="Basic and acidic residues" evidence="1">
    <location>
        <begin position="130"/>
        <end position="143"/>
    </location>
</feature>
<feature type="region of interest" description="Disordered" evidence="1">
    <location>
        <begin position="130"/>
        <end position="242"/>
    </location>
</feature>
<keyword evidence="2" id="KW-0472">Membrane</keyword>
<accession>A0A9P6GKC1</accession>
<evidence type="ECO:0000313" key="3">
    <source>
        <dbReference type="EMBL" id="KAF9736968.1"/>
    </source>
</evidence>
<evidence type="ECO:0000256" key="1">
    <source>
        <dbReference type="SAM" id="MobiDB-lite"/>
    </source>
</evidence>
<comment type="caution">
    <text evidence="3">The sequence shown here is derived from an EMBL/GenBank/DDBJ whole genome shotgun (WGS) entry which is preliminary data.</text>
</comment>
<evidence type="ECO:0000313" key="4">
    <source>
        <dbReference type="Proteomes" id="UP000756921"/>
    </source>
</evidence>
<dbReference type="EMBL" id="WJXW01000004">
    <property type="protein sequence ID" value="KAF9736968.1"/>
    <property type="molecule type" value="Genomic_DNA"/>
</dbReference>
<evidence type="ECO:0000256" key="2">
    <source>
        <dbReference type="SAM" id="Phobius"/>
    </source>
</evidence>
<feature type="compositionally biased region" description="Polar residues" evidence="1">
    <location>
        <begin position="216"/>
        <end position="226"/>
    </location>
</feature>
<sequence length="400" mass="42937">MSNWFGNLQLAYKYIVVFISLLLLTILAGLVKVFFVRRKLKKLVAKQNEDGEVREERMELTGREKDQGDYFGVRALEAGFYAGVAQSAPTSRANSVVGSPFMSTSTLVGGGGGNFGDSKNNSVTALPLAHTRERNNSAIRDSDTLPSPQSEDAPRRRSPPAIRLAPSTAELTGRHRFSAGVDMNQNVPPSPSGSRGPPSPSFGGSDHGDSDGALSPRSQMSPTSPVTHYAPNPPQLPMPQPEGFRASFVSVYDHYKSQTASMLMASPTSTDAPAQPSMAMPGITLNDSDAPPNSPVRLLPKTYQPAHNRDDSDSSSIYSEARHSKLGNDANRQSTIGPFPAKGENRKTLLPPAAGDNRYSDIYDAYYRQSMIQGDTSVTDSARADDEHQAGDKAGTGMAM</sequence>
<feature type="transmembrane region" description="Helical" evidence="2">
    <location>
        <begin position="12"/>
        <end position="36"/>
    </location>
</feature>
<name>A0A9P6GKC1_9PLEO</name>
<feature type="region of interest" description="Disordered" evidence="1">
    <location>
        <begin position="377"/>
        <end position="400"/>
    </location>
</feature>
<protein>
    <submittedName>
        <fullName evidence="3">Uncharacterized protein</fullName>
    </submittedName>
</protein>
<dbReference type="AlphaFoldDB" id="A0A9P6GKC1"/>
<gene>
    <name evidence="3" type="ORF">PMIN01_04747</name>
</gene>